<keyword evidence="2" id="KW-1185">Reference proteome</keyword>
<organism evidence="1 2">
    <name type="scientific">Congregibacter variabilis</name>
    <dbReference type="NCBI Taxonomy" id="3081200"/>
    <lineage>
        <taxon>Bacteria</taxon>
        <taxon>Pseudomonadati</taxon>
        <taxon>Pseudomonadota</taxon>
        <taxon>Gammaproteobacteria</taxon>
        <taxon>Cellvibrionales</taxon>
        <taxon>Halieaceae</taxon>
        <taxon>Congregibacter</taxon>
    </lineage>
</organism>
<gene>
    <name evidence="1" type="ORF">R0135_13765</name>
</gene>
<sequence length="194" mass="20992">MTAQIQPQSLNINTLIVALLASLLWAGHAKAHLMVEQTGVLNIVGDDVFMALSIPVSALENVDQDDDQEVSLFEFNSRRNEIIAQIQTAIALETESVSADLHDLRLVPVRPHGHDSVYVSQVIVMGRFTLTGSIDALNFRLALFGKSPNERSMKITAKHPHSDTESVVVLTPSAPNGTLFASTVAQQSQASGRP</sequence>
<dbReference type="RefSeq" id="WP_407347502.1">
    <property type="nucleotide sequence ID" value="NZ_CP136864.1"/>
</dbReference>
<dbReference type="Proteomes" id="UP001626537">
    <property type="component" value="Chromosome"/>
</dbReference>
<evidence type="ECO:0000313" key="1">
    <source>
        <dbReference type="EMBL" id="WOJ92844.1"/>
    </source>
</evidence>
<proteinExistence type="predicted"/>
<protein>
    <submittedName>
        <fullName evidence="1">Uncharacterized protein</fullName>
    </submittedName>
</protein>
<reference evidence="1 2" key="1">
    <citation type="submission" date="2023-10" db="EMBL/GenBank/DDBJ databases">
        <title>Two novel species belonging to the OM43/NOR5 clade.</title>
        <authorList>
            <person name="Park M."/>
        </authorList>
    </citation>
    <scope>NUCLEOTIDE SEQUENCE [LARGE SCALE GENOMIC DNA]</scope>
    <source>
        <strain evidence="1 2">IMCC43200</strain>
    </source>
</reference>
<accession>A0ABZ0I003</accession>
<name>A0ABZ0I003_9GAMM</name>
<evidence type="ECO:0000313" key="2">
    <source>
        <dbReference type="Proteomes" id="UP001626537"/>
    </source>
</evidence>
<dbReference type="EMBL" id="CP136864">
    <property type="protein sequence ID" value="WOJ92844.1"/>
    <property type="molecule type" value="Genomic_DNA"/>
</dbReference>